<dbReference type="AlphaFoldDB" id="A0AAW9I466"/>
<evidence type="ECO:0000313" key="1">
    <source>
        <dbReference type="EMBL" id="MDZ4910634.1"/>
    </source>
</evidence>
<dbReference type="Proteomes" id="UP001288778">
    <property type="component" value="Unassembled WGS sequence"/>
</dbReference>
<gene>
    <name evidence="1" type="ORF">GNF68_16745</name>
</gene>
<dbReference type="EMBL" id="WNUI01000539">
    <property type="protein sequence ID" value="MDZ4910634.1"/>
    <property type="molecule type" value="Genomic_DNA"/>
</dbReference>
<comment type="caution">
    <text evidence="1">The sequence shown here is derived from an EMBL/GenBank/DDBJ whole genome shotgun (WGS) entry which is preliminary data.</text>
</comment>
<evidence type="ECO:0000313" key="2">
    <source>
        <dbReference type="Proteomes" id="UP001288778"/>
    </source>
</evidence>
<organism evidence="1 2">
    <name type="scientific">Clostridium perfringens</name>
    <dbReference type="NCBI Taxonomy" id="1502"/>
    <lineage>
        <taxon>Bacteria</taxon>
        <taxon>Bacillati</taxon>
        <taxon>Bacillota</taxon>
        <taxon>Clostridia</taxon>
        <taxon>Eubacteriales</taxon>
        <taxon>Clostridiaceae</taxon>
        <taxon>Clostridium</taxon>
    </lineage>
</organism>
<reference evidence="1" key="1">
    <citation type="submission" date="2019-11" db="EMBL/GenBank/DDBJ databases">
        <title>Characterization of Clostridium perfringens isolates from swine manure treated agricultural soils.</title>
        <authorList>
            <person name="Wushke S.T."/>
        </authorList>
    </citation>
    <scope>NUCLEOTIDE SEQUENCE</scope>
    <source>
        <strain evidence="1">X94</strain>
    </source>
</reference>
<name>A0AAW9I466_CLOPF</name>
<feature type="non-terminal residue" evidence="1">
    <location>
        <position position="41"/>
    </location>
</feature>
<sequence length="41" mass="4796">MKYTMGTKLTNISVDMNNVKKLCKINEYKGEQIVYKKQPKS</sequence>
<proteinExistence type="predicted"/>
<accession>A0AAW9I466</accession>
<protein>
    <submittedName>
        <fullName evidence="1">Cell filamentation protein Fic</fullName>
    </submittedName>
</protein>